<evidence type="ECO:0000256" key="4">
    <source>
        <dbReference type="ARBA" id="ARBA00022833"/>
    </source>
</evidence>
<dbReference type="Pfam" id="PF01435">
    <property type="entry name" value="Peptidase_M48"/>
    <property type="match status" value="1"/>
</dbReference>
<feature type="transmembrane region" description="Helical" evidence="7">
    <location>
        <begin position="26"/>
        <end position="52"/>
    </location>
</feature>
<dbReference type="RefSeq" id="WP_376864576.1">
    <property type="nucleotide sequence ID" value="NZ_JBHRYB010000001.1"/>
</dbReference>
<evidence type="ECO:0000256" key="5">
    <source>
        <dbReference type="ARBA" id="ARBA00023049"/>
    </source>
</evidence>
<keyword evidence="5 6" id="KW-0482">Metalloprotease</keyword>
<proteinExistence type="inferred from homology"/>
<name>A0ABV7VNA9_9GAMM</name>
<keyword evidence="10" id="KW-1185">Reference proteome</keyword>
<accession>A0ABV7VNA9</accession>
<protein>
    <submittedName>
        <fullName evidence="9">M48 family metallopeptidase</fullName>
    </submittedName>
</protein>
<dbReference type="Gene3D" id="3.30.2010.10">
    <property type="entry name" value="Metalloproteases ('zincins'), catalytic domain"/>
    <property type="match status" value="1"/>
</dbReference>
<evidence type="ECO:0000313" key="10">
    <source>
        <dbReference type="Proteomes" id="UP001595722"/>
    </source>
</evidence>
<evidence type="ECO:0000256" key="7">
    <source>
        <dbReference type="SAM" id="Phobius"/>
    </source>
</evidence>
<keyword evidence="3 6" id="KW-0378">Hydrolase</keyword>
<comment type="cofactor">
    <cofactor evidence="6">
        <name>Zn(2+)</name>
        <dbReference type="ChEBI" id="CHEBI:29105"/>
    </cofactor>
    <text evidence="6">Binds 1 zinc ion per subunit.</text>
</comment>
<dbReference type="EMBL" id="JBHRYB010000001">
    <property type="protein sequence ID" value="MFC3678989.1"/>
    <property type="molecule type" value="Genomic_DNA"/>
</dbReference>
<organism evidence="9 10">
    <name type="scientific">Bacterioplanoides pacificum</name>
    <dbReference type="NCBI Taxonomy" id="1171596"/>
    <lineage>
        <taxon>Bacteria</taxon>
        <taxon>Pseudomonadati</taxon>
        <taxon>Pseudomonadota</taxon>
        <taxon>Gammaproteobacteria</taxon>
        <taxon>Oceanospirillales</taxon>
        <taxon>Oceanospirillaceae</taxon>
        <taxon>Bacterioplanoides</taxon>
    </lineage>
</organism>
<feature type="domain" description="Peptidase M48" evidence="8">
    <location>
        <begin position="73"/>
        <end position="249"/>
    </location>
</feature>
<evidence type="ECO:0000256" key="3">
    <source>
        <dbReference type="ARBA" id="ARBA00022801"/>
    </source>
</evidence>
<comment type="similarity">
    <text evidence="6">Belongs to the peptidase M48 family.</text>
</comment>
<evidence type="ECO:0000256" key="2">
    <source>
        <dbReference type="ARBA" id="ARBA00022723"/>
    </source>
</evidence>
<keyword evidence="2" id="KW-0479">Metal-binding</keyword>
<keyword evidence="1 6" id="KW-0645">Protease</keyword>
<dbReference type="InterPro" id="IPR001915">
    <property type="entry name" value="Peptidase_M48"/>
</dbReference>
<reference evidence="10" key="1">
    <citation type="journal article" date="2019" name="Int. J. Syst. Evol. Microbiol.">
        <title>The Global Catalogue of Microorganisms (GCM) 10K type strain sequencing project: providing services to taxonomists for standard genome sequencing and annotation.</title>
        <authorList>
            <consortium name="The Broad Institute Genomics Platform"/>
            <consortium name="The Broad Institute Genome Sequencing Center for Infectious Disease"/>
            <person name="Wu L."/>
            <person name="Ma J."/>
        </authorList>
    </citation>
    <scope>NUCLEOTIDE SEQUENCE [LARGE SCALE GENOMIC DNA]</scope>
    <source>
        <strain evidence="10">KCTC 42424</strain>
    </source>
</reference>
<evidence type="ECO:0000256" key="1">
    <source>
        <dbReference type="ARBA" id="ARBA00022670"/>
    </source>
</evidence>
<dbReference type="CDD" id="cd07332">
    <property type="entry name" value="M48C_Oma1_like"/>
    <property type="match status" value="1"/>
</dbReference>
<dbReference type="PANTHER" id="PTHR22726:SF1">
    <property type="entry name" value="METALLOENDOPEPTIDASE OMA1, MITOCHONDRIAL"/>
    <property type="match status" value="1"/>
</dbReference>
<keyword evidence="4 6" id="KW-0862">Zinc</keyword>
<evidence type="ECO:0000259" key="8">
    <source>
        <dbReference type="Pfam" id="PF01435"/>
    </source>
</evidence>
<dbReference type="PANTHER" id="PTHR22726">
    <property type="entry name" value="METALLOENDOPEPTIDASE OMA1"/>
    <property type="match status" value="1"/>
</dbReference>
<dbReference type="InterPro" id="IPR051156">
    <property type="entry name" value="Mito/Outer_Membr_Metalloprot"/>
</dbReference>
<dbReference type="Proteomes" id="UP001595722">
    <property type="component" value="Unassembled WGS sequence"/>
</dbReference>
<gene>
    <name evidence="9" type="ORF">ACFOMG_02525</name>
</gene>
<keyword evidence="7" id="KW-0472">Membrane</keyword>
<comment type="caution">
    <text evidence="9">The sequence shown here is derived from an EMBL/GenBank/DDBJ whole genome shotgun (WGS) entry which is preliminary data.</text>
</comment>
<keyword evidence="7" id="KW-1133">Transmembrane helix</keyword>
<keyword evidence="7" id="KW-0812">Transmembrane</keyword>
<evidence type="ECO:0000313" key="9">
    <source>
        <dbReference type="EMBL" id="MFC3678989.1"/>
    </source>
</evidence>
<evidence type="ECO:0000256" key="6">
    <source>
        <dbReference type="RuleBase" id="RU003983"/>
    </source>
</evidence>
<sequence>MSQQPRENPQLPDHINNRNEHPLKDFLILAVAALLLISLLTWLVAASATWLAPNIPYQWEFSGSNSNSDLSAEEQALTSLLDKLLDDDALPVQLHYLADETSANAFATLGGHIFITRGLLENIHSENGLAMVLAHEYAHIELRHPMTLALEQLSIGLLLSLMGSDNLAQSVSQNTSMLTVLSFSRDMERAADQFALQRLRATYGHTRGADEFFNQIQQLEQQHSATDSGWLEFLQTHPLTSTRINNIRQQMSGGELTPIAHVLQKRSAEP</sequence>